<dbReference type="InterPro" id="IPR003615">
    <property type="entry name" value="HNH_nuc"/>
</dbReference>
<proteinExistence type="predicted"/>
<dbReference type="CDD" id="cd00085">
    <property type="entry name" value="HNHc"/>
    <property type="match status" value="1"/>
</dbReference>
<gene>
    <name evidence="1" type="ORF">S06H3_25334</name>
</gene>
<accession>X1MRV0</accession>
<evidence type="ECO:0000313" key="1">
    <source>
        <dbReference type="EMBL" id="GAI20766.1"/>
    </source>
</evidence>
<comment type="caution">
    <text evidence="1">The sequence shown here is derived from an EMBL/GenBank/DDBJ whole genome shotgun (WGS) entry which is preliminary data.</text>
</comment>
<reference evidence="1" key="1">
    <citation type="journal article" date="2014" name="Front. Microbiol.">
        <title>High frequency of phylogenetically diverse reductive dehalogenase-homologous genes in deep subseafloor sedimentary metagenomes.</title>
        <authorList>
            <person name="Kawai M."/>
            <person name="Futagami T."/>
            <person name="Toyoda A."/>
            <person name="Takaki Y."/>
            <person name="Nishi S."/>
            <person name="Hori S."/>
            <person name="Arai W."/>
            <person name="Tsubouchi T."/>
            <person name="Morono Y."/>
            <person name="Uchiyama I."/>
            <person name="Ito T."/>
            <person name="Fujiyama A."/>
            <person name="Inagaki F."/>
            <person name="Takami H."/>
        </authorList>
    </citation>
    <scope>NUCLEOTIDE SEQUENCE</scope>
    <source>
        <strain evidence="1">Expedition CK06-06</strain>
    </source>
</reference>
<evidence type="ECO:0008006" key="2">
    <source>
        <dbReference type="Google" id="ProtNLM"/>
    </source>
</evidence>
<dbReference type="EMBL" id="BARV01014580">
    <property type="protein sequence ID" value="GAI20766.1"/>
    <property type="molecule type" value="Genomic_DNA"/>
</dbReference>
<protein>
    <recommendedName>
        <fullName evidence="2">HNH nuclease domain-containing protein</fullName>
    </recommendedName>
</protein>
<name>X1MRV0_9ZZZZ</name>
<organism evidence="1">
    <name type="scientific">marine sediment metagenome</name>
    <dbReference type="NCBI Taxonomy" id="412755"/>
    <lineage>
        <taxon>unclassified sequences</taxon>
        <taxon>metagenomes</taxon>
        <taxon>ecological metagenomes</taxon>
    </lineage>
</organism>
<dbReference type="AlphaFoldDB" id="X1MRV0"/>
<sequence>MSYILDVMNGKIEPRADRISLEQYVVENSYITKYLSRIVKDKALAIYHVLFHLTYFETGKSEIIIPWAKVGAFIRSEQGNIIDNNTTVKRRLGDLFQNKCINVNRQRGGANEILVHLPSEIPTCRELIEKEESALLEKEQPDKADYYSDSERRLMVLDRDKRKCIYCLIDVSEDSYVLDHIIPASIFLSISTSLKVKSTEAEEALI</sequence>